<dbReference type="InterPro" id="IPR036034">
    <property type="entry name" value="PDZ_sf"/>
</dbReference>
<evidence type="ECO:0000256" key="5">
    <source>
        <dbReference type="ARBA" id="ARBA00022801"/>
    </source>
</evidence>
<dbReference type="Gene3D" id="2.120.10.60">
    <property type="entry name" value="Tricorn protease N-terminal domain"/>
    <property type="match status" value="1"/>
</dbReference>
<dbReference type="SUPFAM" id="SSF82171">
    <property type="entry name" value="DPP6 N-terminal domain-like"/>
    <property type="match status" value="1"/>
</dbReference>
<evidence type="ECO:0000313" key="13">
    <source>
        <dbReference type="Proteomes" id="UP000008461"/>
    </source>
</evidence>
<comment type="function">
    <text evidence="7">Degrades oligopeptides.</text>
</comment>
<sequence length="1048" mass="119241">MFKPTWLLCVALLLTISNAFTQDKNAVYFTDHPALSPDGNTLYFAYAGDIWKVSAAGGLATRLTAMEGDERFPRPSPDGKWLAFSAQQFGNTDVYLLPLEGGEIRQLTYHDANDLVCSWSWDSGFIYFTSGRYNRVSGYKVSVEGGTPMRMFPNYHHTVHDIAEHPRGGEIFFNESWESFNNISRKGYKGDHNPEVQSFNPRSGEFKQYTNWNGKDFGVTFDRQGSFYFISDEFNGEYNLYTVEKERKVRLTDFPNSIWYPQASANGEKVAFRRNYQIQVYDVKKKRTESVTIRIPQNVTLDQLQDFNVKGNISAFNVSDDGKKMAFVARGQVFVADVKGKFIQHLPTRAEGRALEIHWLKDNKTLLFTQTVGGYQNWFTLPADGSGTEKQLTQDLHNNRSLAFNSDKTKAVYLAGRHEMRLLDLNTFTSSTLLKDEFWDIGSDEPQFGPDDKHILYTAYRNFERDILVYNLDTKKSQNLTTTGVTEAGPRWAHDGKTIYFYGNLTQPSYPFGLGDADLYSLPLRAFDLPYRSDKVKELFKEEEKKSATTAAKDSTTKKISIQIDEAYLAERIQPLGPTLGNQNSPYVIQSGEKTTILFASNHDEGKGNLWKIVLEPFERPKTEMIQGAAGFGFDISSAKNQHFVLTGGNISTLNIETNKTETIAMDYTFRKKLSAEFEQMFFEAWANIEQNFYDEKFHGKDWKGIRDRYAAFLPHLNIRSDLRQLLAEMLGELNASHLGFNSSGSEEEIFYKGRSAGTGIMFANDDPYRVERIVARSPADRMDKDIRPGDRLVKVNGTAVVPRNNREQYLIQPSLDEEISLTFLRGQEERTVKIHPTSTFAINDLLYDEWEAGCQKRVDELGKNKIAYVHMKDMGAGALDHFLKQMVSEGWQRDALILDLRYNTGGNVHDKVLQFLSQKPYLQWKYREGQLSPQPNFTPGAKPIVLLVNEPSLSDAEMTAEGFKRLKLGTVVGTETYRWIIFTTGKGLVDGSFYRLPSWGCYSLDGGDLEVTGVKPDVYVKNTFKDRLENKDPQLDKAIELILGKMK</sequence>
<feature type="domain" description="PDZ" evidence="11">
    <location>
        <begin position="749"/>
        <end position="828"/>
    </location>
</feature>
<dbReference type="Gene3D" id="3.90.226.10">
    <property type="entry name" value="2-enoyl-CoA Hydratase, Chain A, domain 1"/>
    <property type="match status" value="1"/>
</dbReference>
<dbReference type="Pfam" id="PF03572">
    <property type="entry name" value="Peptidase_S41"/>
    <property type="match status" value="1"/>
</dbReference>
<dbReference type="RefSeq" id="WP_013763125.1">
    <property type="nucleotide sequence ID" value="NC_015510.1"/>
</dbReference>
<dbReference type="Proteomes" id="UP000008461">
    <property type="component" value="Chromosome"/>
</dbReference>
<evidence type="ECO:0000256" key="9">
    <source>
        <dbReference type="PIRSR" id="PIRSR036421-3"/>
    </source>
</evidence>
<dbReference type="SUPFAM" id="SSF69304">
    <property type="entry name" value="Tricorn protease N-terminal domain"/>
    <property type="match status" value="1"/>
</dbReference>
<dbReference type="OrthoDB" id="9815657at2"/>
<comment type="subcellular location">
    <subcellularLocation>
        <location evidence="1 7">Cytoplasm</location>
    </subcellularLocation>
</comment>
<keyword evidence="6 7" id="KW-0720">Serine protease</keyword>
<evidence type="ECO:0000256" key="2">
    <source>
        <dbReference type="ARBA" id="ARBA00008524"/>
    </source>
</evidence>
<evidence type="ECO:0000313" key="12">
    <source>
        <dbReference type="EMBL" id="AEE48561.1"/>
    </source>
</evidence>
<evidence type="ECO:0000256" key="3">
    <source>
        <dbReference type="ARBA" id="ARBA00022490"/>
    </source>
</evidence>
<dbReference type="KEGG" id="hhy:Halhy_0653"/>
<dbReference type="AlphaFoldDB" id="F4L1L7"/>
<evidence type="ECO:0000256" key="6">
    <source>
        <dbReference type="ARBA" id="ARBA00022825"/>
    </source>
</evidence>
<evidence type="ECO:0000256" key="8">
    <source>
        <dbReference type="PIRSR" id="PIRSR036421-1"/>
    </source>
</evidence>
<keyword evidence="10" id="KW-0732">Signal</keyword>
<evidence type="ECO:0000256" key="7">
    <source>
        <dbReference type="PIRNR" id="PIRNR036421"/>
    </source>
</evidence>
<evidence type="ECO:0000256" key="10">
    <source>
        <dbReference type="SAM" id="SignalP"/>
    </source>
</evidence>
<dbReference type="InterPro" id="IPR005151">
    <property type="entry name" value="Tail-specific_protease"/>
</dbReference>
<keyword evidence="13" id="KW-1185">Reference proteome</keyword>
<dbReference type="HOGENOM" id="CLU_005503_0_0_10"/>
<evidence type="ECO:0000256" key="4">
    <source>
        <dbReference type="ARBA" id="ARBA00022670"/>
    </source>
</evidence>
<reference evidence="12 13" key="1">
    <citation type="journal article" date="2011" name="Stand. Genomic Sci.">
        <title>Complete genome sequence of Haliscomenobacter hydrossis type strain (O).</title>
        <authorList>
            <consortium name="US DOE Joint Genome Institute (JGI-PGF)"/>
            <person name="Daligault H."/>
            <person name="Lapidus A."/>
            <person name="Zeytun A."/>
            <person name="Nolan M."/>
            <person name="Lucas S."/>
            <person name="Del Rio T.G."/>
            <person name="Tice H."/>
            <person name="Cheng J.F."/>
            <person name="Tapia R."/>
            <person name="Han C."/>
            <person name="Goodwin L."/>
            <person name="Pitluck S."/>
            <person name="Liolios K."/>
            <person name="Pagani I."/>
            <person name="Ivanova N."/>
            <person name="Huntemann M."/>
            <person name="Mavromatis K."/>
            <person name="Mikhailova N."/>
            <person name="Pati A."/>
            <person name="Chen A."/>
            <person name="Palaniappan K."/>
            <person name="Land M."/>
            <person name="Hauser L."/>
            <person name="Brambilla E.M."/>
            <person name="Rohde M."/>
            <person name="Verbarg S."/>
            <person name="Goker M."/>
            <person name="Bristow J."/>
            <person name="Eisen J.A."/>
            <person name="Markowitz V."/>
            <person name="Hugenholtz P."/>
            <person name="Kyrpides N.C."/>
            <person name="Klenk H.P."/>
            <person name="Woyke T."/>
        </authorList>
    </citation>
    <scope>NUCLEOTIDE SEQUENCE [LARGE SCALE GENOMIC DNA]</scope>
    <source>
        <strain evidence="13">ATCC 27775 / DSM 1100 / LMG 10767 / O</strain>
    </source>
</reference>
<dbReference type="PANTHER" id="PTHR43253:SF1">
    <property type="entry name" value="TRICORN PROTEASE HOMOLOG 2-RELATED"/>
    <property type="match status" value="1"/>
</dbReference>
<dbReference type="PIRSF" id="PIRSF036421">
    <property type="entry name" value="Tricorn_protease"/>
    <property type="match status" value="1"/>
</dbReference>
<dbReference type="PANTHER" id="PTHR43253">
    <property type="entry name" value="TRICORN PROTEASE HOMOLOG 2-RELATED"/>
    <property type="match status" value="1"/>
</dbReference>
<evidence type="ECO:0000256" key="1">
    <source>
        <dbReference type="ARBA" id="ARBA00004496"/>
    </source>
</evidence>
<organism evidence="12 13">
    <name type="scientific">Haliscomenobacter hydrossis (strain ATCC 27775 / DSM 1100 / LMG 10767 / O)</name>
    <dbReference type="NCBI Taxonomy" id="760192"/>
    <lineage>
        <taxon>Bacteria</taxon>
        <taxon>Pseudomonadati</taxon>
        <taxon>Bacteroidota</taxon>
        <taxon>Saprospiria</taxon>
        <taxon>Saprospirales</taxon>
        <taxon>Haliscomenobacteraceae</taxon>
        <taxon>Haliscomenobacter</taxon>
    </lineage>
</organism>
<dbReference type="eggNOG" id="COG0793">
    <property type="taxonomic scope" value="Bacteria"/>
</dbReference>
<dbReference type="GO" id="GO:0006508">
    <property type="term" value="P:proteolysis"/>
    <property type="evidence" value="ECO:0007669"/>
    <property type="project" value="UniProtKB-UniRule"/>
</dbReference>
<comment type="similarity">
    <text evidence="2 7">Belongs to the peptidase S41B family.</text>
</comment>
<dbReference type="Gene3D" id="3.30.750.44">
    <property type="match status" value="1"/>
</dbReference>
<dbReference type="EMBL" id="CP002691">
    <property type="protein sequence ID" value="AEE48561.1"/>
    <property type="molecule type" value="Genomic_DNA"/>
</dbReference>
<keyword evidence="4 7" id="KW-0645">Protease</keyword>
<dbReference type="InterPro" id="IPR012393">
    <property type="entry name" value="Tricorn_protease"/>
</dbReference>
<name>F4L1L7_HALH1</name>
<dbReference type="Gene3D" id="2.120.10.30">
    <property type="entry name" value="TolB, C-terminal domain"/>
    <property type="match status" value="2"/>
</dbReference>
<keyword evidence="5 7" id="KW-0378">Hydrolase</keyword>
<dbReference type="PROSITE" id="PS50106">
    <property type="entry name" value="PDZ"/>
    <property type="match status" value="1"/>
</dbReference>
<dbReference type="Pfam" id="PF14684">
    <property type="entry name" value="Tricorn_C1"/>
    <property type="match status" value="1"/>
</dbReference>
<dbReference type="Pfam" id="PF26550">
    <property type="entry name" value="Tricorn_2nd"/>
    <property type="match status" value="1"/>
</dbReference>
<proteinExistence type="inferred from homology"/>
<dbReference type="Gene3D" id="2.30.42.10">
    <property type="match status" value="1"/>
</dbReference>
<dbReference type="SMART" id="SM00228">
    <property type="entry name" value="PDZ"/>
    <property type="match status" value="1"/>
</dbReference>
<dbReference type="InterPro" id="IPR028204">
    <property type="entry name" value="Tricorn_C1"/>
</dbReference>
<dbReference type="CDD" id="cd07562">
    <property type="entry name" value="Peptidase_S41_TRI"/>
    <property type="match status" value="1"/>
</dbReference>
<feature type="signal peptide" evidence="10">
    <location>
        <begin position="1"/>
        <end position="21"/>
    </location>
</feature>
<keyword evidence="3 7" id="KW-0963">Cytoplasm</keyword>
<dbReference type="SUPFAM" id="SSF52096">
    <property type="entry name" value="ClpP/crotonase"/>
    <property type="match status" value="1"/>
</dbReference>
<evidence type="ECO:0000259" key="11">
    <source>
        <dbReference type="PROSITE" id="PS50106"/>
    </source>
</evidence>
<gene>
    <name evidence="12" type="ordered locus">Halhy_0653</name>
</gene>
<dbReference type="SUPFAM" id="SSF50156">
    <property type="entry name" value="PDZ domain-like"/>
    <property type="match status" value="1"/>
</dbReference>
<accession>F4L1L7</accession>
<feature type="active site" description="Nucleophile" evidence="8">
    <location>
        <position position="955"/>
    </location>
</feature>
<dbReference type="EC" id="3.4.21.-" evidence="7"/>
<dbReference type="GO" id="GO:0008236">
    <property type="term" value="F:serine-type peptidase activity"/>
    <property type="evidence" value="ECO:0007669"/>
    <property type="project" value="UniProtKB-UniRule"/>
</dbReference>
<dbReference type="InterPro" id="IPR011042">
    <property type="entry name" value="6-blade_b-propeller_TolB-like"/>
</dbReference>
<feature type="active site" description="Charge relay system" evidence="8">
    <location>
        <position position="1011"/>
    </location>
</feature>
<dbReference type="Pfam" id="PF26549">
    <property type="entry name" value="Tricorn_N"/>
    <property type="match status" value="1"/>
</dbReference>
<protein>
    <recommendedName>
        <fullName evidence="7">Tricorn protease homolog</fullName>
        <ecNumber evidence="7">3.4.21.-</ecNumber>
    </recommendedName>
</protein>
<feature type="site" description="Transition state stabilizer; via amide nitrogen" evidence="9">
    <location>
        <position position="956"/>
    </location>
</feature>
<dbReference type="InterPro" id="IPR029045">
    <property type="entry name" value="ClpP/crotonase-like_dom_sf"/>
</dbReference>
<dbReference type="STRING" id="760192.Halhy_0653"/>
<dbReference type="GO" id="GO:0005737">
    <property type="term" value="C:cytoplasm"/>
    <property type="evidence" value="ECO:0007669"/>
    <property type="project" value="UniProtKB-SubCell"/>
</dbReference>
<feature type="active site" description="Charge relay system" evidence="8">
    <location>
        <position position="738"/>
    </location>
</feature>
<dbReference type="eggNOG" id="COG4946">
    <property type="taxonomic scope" value="Bacteria"/>
</dbReference>
<reference key="2">
    <citation type="submission" date="2011-04" db="EMBL/GenBank/DDBJ databases">
        <title>Complete sequence of chromosome of Haliscomenobacter hydrossis DSM 1100.</title>
        <authorList>
            <consortium name="US DOE Joint Genome Institute (JGI-PGF)"/>
            <person name="Lucas S."/>
            <person name="Han J."/>
            <person name="Lapidus A."/>
            <person name="Bruce D."/>
            <person name="Goodwin L."/>
            <person name="Pitluck S."/>
            <person name="Peters L."/>
            <person name="Kyrpides N."/>
            <person name="Mavromatis K."/>
            <person name="Ivanova N."/>
            <person name="Ovchinnikova G."/>
            <person name="Pagani I."/>
            <person name="Daligault H."/>
            <person name="Detter J.C."/>
            <person name="Han C."/>
            <person name="Land M."/>
            <person name="Hauser L."/>
            <person name="Markowitz V."/>
            <person name="Cheng J.-F."/>
            <person name="Hugenholtz P."/>
            <person name="Woyke T."/>
            <person name="Wu D."/>
            <person name="Verbarg S."/>
            <person name="Frueling A."/>
            <person name="Brambilla E."/>
            <person name="Klenk H.-P."/>
            <person name="Eisen J.A."/>
        </authorList>
    </citation>
    <scope>NUCLEOTIDE SEQUENCE</scope>
    <source>
        <strain>DSM 1100</strain>
    </source>
</reference>
<feature type="chain" id="PRO_5003316340" description="Tricorn protease homolog" evidence="10">
    <location>
        <begin position="22"/>
        <end position="1048"/>
    </location>
</feature>
<dbReference type="InterPro" id="IPR001478">
    <property type="entry name" value="PDZ"/>
</dbReference>
<dbReference type="SMART" id="SM00245">
    <property type="entry name" value="TSPc"/>
    <property type="match status" value="1"/>
</dbReference>